<evidence type="ECO:0000313" key="1">
    <source>
        <dbReference type="EMBL" id="AZU61072.1"/>
    </source>
</evidence>
<gene>
    <name evidence="1" type="ORF">CHR53_07290</name>
</gene>
<proteinExistence type="predicted"/>
<dbReference type="OrthoDB" id="2904691at2"/>
<keyword evidence="2" id="KW-1185">Reference proteome</keyword>
<name>A0A3T0HV97_9BACI</name>
<dbReference type="KEGG" id="nmk:CHR53_07290"/>
<evidence type="ECO:0008006" key="3">
    <source>
        <dbReference type="Google" id="ProtNLM"/>
    </source>
</evidence>
<evidence type="ECO:0000313" key="2">
    <source>
        <dbReference type="Proteomes" id="UP000282892"/>
    </source>
</evidence>
<dbReference type="EMBL" id="CP022572">
    <property type="protein sequence ID" value="AZU61072.1"/>
    <property type="molecule type" value="Genomic_DNA"/>
</dbReference>
<sequence length="146" mass="16773">MTIEKEIESIYEFIKPVFPSAYAHFQKVPTEPVADELSIRYLLGGSETETSYHYRLDHDYQIIYFAEKEVDCISKLSELEQLINSAIRIPLIGTDRYMSVERFGATQPFRMESGVTSVICVLTVQVRQARPQATDSKINNVNARFE</sequence>
<dbReference type="AlphaFoldDB" id="A0A3T0HV97"/>
<accession>A0A3T0HV97</accession>
<protein>
    <recommendedName>
        <fullName evidence="3">DUF3168 domain-containing protein</fullName>
    </recommendedName>
</protein>
<reference evidence="1 2" key="1">
    <citation type="submission" date="2017-07" db="EMBL/GenBank/DDBJ databases">
        <title>The complete genome sequence of Bacillus mesonae strain H20-5, an efficient strain improving plant abiotic stress resistance.</title>
        <authorList>
            <person name="Kim S.Y."/>
            <person name="Song H."/>
            <person name="Sang M.K."/>
            <person name="Weon H.-Y."/>
            <person name="Song J."/>
        </authorList>
    </citation>
    <scope>NUCLEOTIDE SEQUENCE [LARGE SCALE GENOMIC DNA]</scope>
    <source>
        <strain evidence="1 2">H20-5</strain>
    </source>
</reference>
<dbReference type="RefSeq" id="WP_127485917.1">
    <property type="nucleotide sequence ID" value="NZ_CP022572.1"/>
</dbReference>
<dbReference type="Proteomes" id="UP000282892">
    <property type="component" value="Chromosome"/>
</dbReference>
<organism evidence="1 2">
    <name type="scientific">Neobacillus mesonae</name>
    <dbReference type="NCBI Taxonomy" id="1193713"/>
    <lineage>
        <taxon>Bacteria</taxon>
        <taxon>Bacillati</taxon>
        <taxon>Bacillota</taxon>
        <taxon>Bacilli</taxon>
        <taxon>Bacillales</taxon>
        <taxon>Bacillaceae</taxon>
        <taxon>Neobacillus</taxon>
    </lineage>
</organism>